<dbReference type="EMBL" id="AHMH02000133">
    <property type="protein sequence ID" value="EMM99046.1"/>
    <property type="molecule type" value="Genomic_DNA"/>
</dbReference>
<keyword evidence="2" id="KW-1185">Reference proteome</keyword>
<sequence length="178" mass="20241">MKIQLLSLLFSFGLFAGIGCSRDLIRYTPEPALEQVVFHSESFCYGFHFFCSEGDSKSLNFRGVFKNLNSEKTIFLDYYLSSFEVSFPIGVSLRLDGTWFNLRKVGTEYSDSVKISSTVSAEVADKILQTKEIIFSFSSREKTTNQNLSHTETAKFQLLLKTLKEQLNTQSKLNILNP</sequence>
<dbReference type="Proteomes" id="UP000012099">
    <property type="component" value="Unassembled WGS sequence"/>
</dbReference>
<reference evidence="1 2" key="1">
    <citation type="submission" date="2013-01" db="EMBL/GenBank/DDBJ databases">
        <authorList>
            <person name="Harkins D.M."/>
            <person name="Durkin A.S."/>
            <person name="Brinkac L.M."/>
            <person name="Haft D.H."/>
            <person name="Selengut J.D."/>
            <person name="Sanka R."/>
            <person name="DePew J."/>
            <person name="Purushe J."/>
            <person name="Whelen A.C."/>
            <person name="Vinetz J.M."/>
            <person name="Sutton G.G."/>
            <person name="Nierman W.C."/>
            <person name="Fouts D.E."/>
        </authorList>
    </citation>
    <scope>NUCLEOTIDE SEQUENCE [LARGE SCALE GENOMIC DNA]</scope>
    <source>
        <strain evidence="1 2">2007001578</strain>
    </source>
</reference>
<accession>A0ABP2T565</accession>
<proteinExistence type="predicted"/>
<gene>
    <name evidence="1" type="ORF">LEP1GSC035_4049</name>
</gene>
<dbReference type="PROSITE" id="PS51257">
    <property type="entry name" value="PROKAR_LIPOPROTEIN"/>
    <property type="match status" value="1"/>
</dbReference>
<organism evidence="1 2">
    <name type="scientific">Leptospira noguchii str. 2007001578</name>
    <dbReference type="NCBI Taxonomy" id="1049974"/>
    <lineage>
        <taxon>Bacteria</taxon>
        <taxon>Pseudomonadati</taxon>
        <taxon>Spirochaetota</taxon>
        <taxon>Spirochaetia</taxon>
        <taxon>Leptospirales</taxon>
        <taxon>Leptospiraceae</taxon>
        <taxon>Leptospira</taxon>
    </lineage>
</organism>
<evidence type="ECO:0000313" key="1">
    <source>
        <dbReference type="EMBL" id="EMM99046.1"/>
    </source>
</evidence>
<name>A0ABP2T565_9LEPT</name>
<dbReference type="RefSeq" id="WP_004423674.1">
    <property type="nucleotide sequence ID" value="NZ_AHMH02000133.1"/>
</dbReference>
<comment type="caution">
    <text evidence="1">The sequence shown here is derived from an EMBL/GenBank/DDBJ whole genome shotgun (WGS) entry which is preliminary data.</text>
</comment>
<keyword evidence="1" id="KW-0449">Lipoprotein</keyword>
<protein>
    <submittedName>
        <fullName evidence="1">Lipoprotein</fullName>
    </submittedName>
</protein>
<evidence type="ECO:0000313" key="2">
    <source>
        <dbReference type="Proteomes" id="UP000012099"/>
    </source>
</evidence>